<keyword evidence="2" id="KW-0805">Transcription regulation</keyword>
<evidence type="ECO:0000256" key="2">
    <source>
        <dbReference type="ARBA" id="ARBA00023015"/>
    </source>
</evidence>
<comment type="similarity">
    <text evidence="1">Belongs to the LysR transcriptional regulatory family.</text>
</comment>
<keyword evidence="3" id="KW-0238">DNA-binding</keyword>
<reference evidence="6 7" key="1">
    <citation type="submission" date="2023-11" db="EMBL/GenBank/DDBJ databases">
        <title>MicrobeMod: A computational toolkit for identifying prokaryotic methylation and restriction-modification with nanopore sequencing.</title>
        <authorList>
            <person name="Crits-Christoph A."/>
            <person name="Kang S.C."/>
            <person name="Lee H."/>
            <person name="Ostrov N."/>
        </authorList>
    </citation>
    <scope>NUCLEOTIDE SEQUENCE [LARGE SCALE GENOMIC DNA]</scope>
    <source>
        <strain evidence="6 7">ATCC BAA-805</strain>
    </source>
</reference>
<gene>
    <name evidence="6" type="ORF">SR894_04030</name>
</gene>
<evidence type="ECO:0000313" key="6">
    <source>
        <dbReference type="EMBL" id="WQH13714.1"/>
    </source>
</evidence>
<evidence type="ECO:0000256" key="3">
    <source>
        <dbReference type="ARBA" id="ARBA00023125"/>
    </source>
</evidence>
<dbReference type="RefSeq" id="WP_133732976.1">
    <property type="nucleotide sequence ID" value="NZ_CP140255.1"/>
</dbReference>
<dbReference type="SUPFAM" id="SSF53850">
    <property type="entry name" value="Periplasmic binding protein-like II"/>
    <property type="match status" value="1"/>
</dbReference>
<dbReference type="Proteomes" id="UP001324794">
    <property type="component" value="Chromosome"/>
</dbReference>
<dbReference type="InterPro" id="IPR050176">
    <property type="entry name" value="LTTR"/>
</dbReference>
<dbReference type="PRINTS" id="PR00039">
    <property type="entry name" value="HTHLYSR"/>
</dbReference>
<dbReference type="InterPro" id="IPR036390">
    <property type="entry name" value="WH_DNA-bd_sf"/>
</dbReference>
<keyword evidence="7" id="KW-1185">Reference proteome</keyword>
<dbReference type="NCBIfam" id="NF009888">
    <property type="entry name" value="PRK13348.1"/>
    <property type="match status" value="1"/>
</dbReference>
<name>A0ABZ0YQI1_9GAMM</name>
<dbReference type="InterPro" id="IPR017685">
    <property type="entry name" value="ArgP"/>
</dbReference>
<dbReference type="Pfam" id="PF00126">
    <property type="entry name" value="HTH_1"/>
    <property type="match status" value="1"/>
</dbReference>
<evidence type="ECO:0000256" key="1">
    <source>
        <dbReference type="ARBA" id="ARBA00009437"/>
    </source>
</evidence>
<sequence>MLDYKLLHALAIVVECDGFERAGDVLGLSQSAVSQRIKALEVRLGQPVLIRSPHLAPTPAGQRLLTHYQQVQLLERDLRGSLPTLDDQAPRLRIAINADSLVTWWAEAVAAICQEEGLLLDLVIEDQDVGLKRLRDGDVVACLCATPQPIAGARSVALGEMRYHPLATPAYIERYFPEGPCKESFQSAPAIVFGPHDQLQHRFLAQCGYHGHFPYHLCPSSEGFVRLAAAGIGYGMMPQLQVGELMASGQLASVAPGHFLAVPLYWHFWRHSGELIQRLTQHFCGIVQQQ</sequence>
<dbReference type="Gene3D" id="1.10.10.10">
    <property type="entry name" value="Winged helix-like DNA-binding domain superfamily/Winged helix DNA-binding domain"/>
    <property type="match status" value="1"/>
</dbReference>
<keyword evidence="4" id="KW-0804">Transcription</keyword>
<dbReference type="Gene3D" id="3.40.190.290">
    <property type="match status" value="1"/>
</dbReference>
<dbReference type="InterPro" id="IPR000847">
    <property type="entry name" value="LysR_HTH_N"/>
</dbReference>
<dbReference type="InterPro" id="IPR036388">
    <property type="entry name" value="WH-like_DNA-bd_sf"/>
</dbReference>
<dbReference type="PROSITE" id="PS50931">
    <property type="entry name" value="HTH_LYSR"/>
    <property type="match status" value="1"/>
</dbReference>
<dbReference type="NCBIfam" id="NF002964">
    <property type="entry name" value="PRK03635.1"/>
    <property type="match status" value="1"/>
</dbReference>
<dbReference type="NCBIfam" id="TIGR03298">
    <property type="entry name" value="argP"/>
    <property type="match status" value="1"/>
</dbReference>
<proteinExistence type="inferred from homology"/>
<dbReference type="PANTHER" id="PTHR30579:SF2">
    <property type="entry name" value="HTH-TYPE TRANSCRIPTIONAL REGULATOR ARGP"/>
    <property type="match status" value="1"/>
</dbReference>
<evidence type="ECO:0000313" key="7">
    <source>
        <dbReference type="Proteomes" id="UP001324794"/>
    </source>
</evidence>
<dbReference type="EMBL" id="CP140255">
    <property type="protein sequence ID" value="WQH13714.1"/>
    <property type="molecule type" value="Genomic_DNA"/>
</dbReference>
<dbReference type="Pfam" id="PF03466">
    <property type="entry name" value="LysR_substrate"/>
    <property type="match status" value="1"/>
</dbReference>
<protein>
    <submittedName>
        <fullName evidence="6">LysR family transcriptional regulator ArgP</fullName>
    </submittedName>
</protein>
<dbReference type="SUPFAM" id="SSF46785">
    <property type="entry name" value="Winged helix' DNA-binding domain"/>
    <property type="match status" value="1"/>
</dbReference>
<evidence type="ECO:0000256" key="4">
    <source>
        <dbReference type="ARBA" id="ARBA00023163"/>
    </source>
</evidence>
<accession>A0ABZ0YQI1</accession>
<dbReference type="PANTHER" id="PTHR30579">
    <property type="entry name" value="TRANSCRIPTIONAL REGULATOR"/>
    <property type="match status" value="1"/>
</dbReference>
<organism evidence="6 7">
    <name type="scientific">Vreelandella neptunia</name>
    <dbReference type="NCBI Taxonomy" id="115551"/>
    <lineage>
        <taxon>Bacteria</taxon>
        <taxon>Pseudomonadati</taxon>
        <taxon>Pseudomonadota</taxon>
        <taxon>Gammaproteobacteria</taxon>
        <taxon>Oceanospirillales</taxon>
        <taxon>Halomonadaceae</taxon>
        <taxon>Vreelandella</taxon>
    </lineage>
</organism>
<dbReference type="InterPro" id="IPR005119">
    <property type="entry name" value="LysR_subst-bd"/>
</dbReference>
<evidence type="ECO:0000259" key="5">
    <source>
        <dbReference type="PROSITE" id="PS50931"/>
    </source>
</evidence>
<feature type="domain" description="HTH lysR-type" evidence="5">
    <location>
        <begin position="2"/>
        <end position="58"/>
    </location>
</feature>